<keyword evidence="3" id="KW-1003">Cell membrane</keyword>
<gene>
    <name evidence="10" type="ORF">SAMN05518863_11123</name>
</gene>
<proteinExistence type="inferred from homology"/>
<sequence>MTISFSRLIGLLLLCLLLVFAFLLPLIHHGDPLEQDLLQMLHAPSGGNLLGFDHLGRDMLPRLSAALRLSLGLAALCVMSALLAGVLAGVCSALYGGWLDRLLSMFGDMCLALPGLLLVLLLAAIAPDSPGMLWLGISLVLWVEFFRVTRATLRPIVHAPGMQASKLLGFPAFYRFRRHLWPALAPVLTPLTLFSFSSAIMAVSALGFISVGVRPPTPELGLMMTELLPFAWEAPWLLMQPVIALFLLLISLNLLMKKESK</sequence>
<reference evidence="10 11" key="1">
    <citation type="submission" date="2016-10" db="EMBL/GenBank/DDBJ databases">
        <authorList>
            <person name="Varghese N."/>
            <person name="Submissions S."/>
        </authorList>
    </citation>
    <scope>NUCLEOTIDE SEQUENCE [LARGE SCALE GENOMIC DNA]</scope>
    <source>
        <strain evidence="10 11">YR512</strain>
    </source>
</reference>
<keyword evidence="5 8" id="KW-0812">Transmembrane</keyword>
<feature type="domain" description="ABC transmembrane type-1" evidence="9">
    <location>
        <begin position="67"/>
        <end position="256"/>
    </location>
</feature>
<feature type="transmembrane region" description="Helical" evidence="8">
    <location>
        <begin position="69"/>
        <end position="95"/>
    </location>
</feature>
<evidence type="ECO:0000313" key="11">
    <source>
        <dbReference type="Proteomes" id="UP000198841"/>
    </source>
</evidence>
<dbReference type="RefSeq" id="WP_008109194.1">
    <property type="nucleotide sequence ID" value="NZ_FOSD01000011.1"/>
</dbReference>
<dbReference type="InterPro" id="IPR050366">
    <property type="entry name" value="BP-dependent_transpt_permease"/>
</dbReference>
<evidence type="ECO:0000259" key="9">
    <source>
        <dbReference type="PROSITE" id="PS50928"/>
    </source>
</evidence>
<accession>A0A1I4D0N7</accession>
<keyword evidence="2 8" id="KW-0813">Transport</keyword>
<evidence type="ECO:0000256" key="3">
    <source>
        <dbReference type="ARBA" id="ARBA00022475"/>
    </source>
</evidence>
<dbReference type="PANTHER" id="PTHR43386">
    <property type="entry name" value="OLIGOPEPTIDE TRANSPORT SYSTEM PERMEASE PROTEIN APPC"/>
    <property type="match status" value="1"/>
</dbReference>
<organism evidence="10 11">
    <name type="scientific">Candidatus Pantoea symbiotica</name>
    <dbReference type="NCBI Taxonomy" id="1884370"/>
    <lineage>
        <taxon>Bacteria</taxon>
        <taxon>Pseudomonadati</taxon>
        <taxon>Pseudomonadota</taxon>
        <taxon>Gammaproteobacteria</taxon>
        <taxon>Enterobacterales</taxon>
        <taxon>Erwiniaceae</taxon>
        <taxon>Pantoea</taxon>
    </lineage>
</organism>
<dbReference type="InterPro" id="IPR000515">
    <property type="entry name" value="MetI-like"/>
</dbReference>
<evidence type="ECO:0000256" key="5">
    <source>
        <dbReference type="ARBA" id="ARBA00022692"/>
    </source>
</evidence>
<evidence type="ECO:0000313" key="10">
    <source>
        <dbReference type="EMBL" id="SFK85661.1"/>
    </source>
</evidence>
<dbReference type="SUPFAM" id="SSF161098">
    <property type="entry name" value="MetI-like"/>
    <property type="match status" value="1"/>
</dbReference>
<feature type="transmembrane region" description="Helical" evidence="8">
    <location>
        <begin position="131"/>
        <end position="148"/>
    </location>
</feature>
<evidence type="ECO:0000256" key="4">
    <source>
        <dbReference type="ARBA" id="ARBA00022519"/>
    </source>
</evidence>
<evidence type="ECO:0000256" key="6">
    <source>
        <dbReference type="ARBA" id="ARBA00022989"/>
    </source>
</evidence>
<keyword evidence="7 8" id="KW-0472">Membrane</keyword>
<evidence type="ECO:0000256" key="7">
    <source>
        <dbReference type="ARBA" id="ARBA00023136"/>
    </source>
</evidence>
<dbReference type="PANTHER" id="PTHR43386:SF1">
    <property type="entry name" value="D,D-DIPEPTIDE TRANSPORT SYSTEM PERMEASE PROTEIN DDPC-RELATED"/>
    <property type="match status" value="1"/>
</dbReference>
<dbReference type="PROSITE" id="PS50928">
    <property type="entry name" value="ABC_TM1"/>
    <property type="match status" value="1"/>
</dbReference>
<comment type="subcellular location">
    <subcellularLocation>
        <location evidence="1">Cell inner membrane</location>
        <topology evidence="1">Multi-pass membrane protein</topology>
    </subcellularLocation>
    <subcellularLocation>
        <location evidence="8">Cell membrane</location>
        <topology evidence="8">Multi-pass membrane protein</topology>
    </subcellularLocation>
</comment>
<keyword evidence="4" id="KW-0997">Cell inner membrane</keyword>
<dbReference type="Gene3D" id="1.10.3720.10">
    <property type="entry name" value="MetI-like"/>
    <property type="match status" value="1"/>
</dbReference>
<comment type="caution">
    <text evidence="10">The sequence shown here is derived from an EMBL/GenBank/DDBJ whole genome shotgun (WGS) entry which is preliminary data.</text>
</comment>
<dbReference type="Proteomes" id="UP000198841">
    <property type="component" value="Unassembled WGS sequence"/>
</dbReference>
<evidence type="ECO:0000256" key="8">
    <source>
        <dbReference type="RuleBase" id="RU363032"/>
    </source>
</evidence>
<protein>
    <submittedName>
        <fullName evidence="10">Peptide/nickel transport system permease protein</fullName>
    </submittedName>
</protein>
<keyword evidence="6 8" id="KW-1133">Transmembrane helix</keyword>
<dbReference type="InterPro" id="IPR035906">
    <property type="entry name" value="MetI-like_sf"/>
</dbReference>
<keyword evidence="11" id="KW-1185">Reference proteome</keyword>
<feature type="transmembrane region" description="Helical" evidence="8">
    <location>
        <begin position="183"/>
        <end position="214"/>
    </location>
</feature>
<dbReference type="Pfam" id="PF00528">
    <property type="entry name" value="BPD_transp_1"/>
    <property type="match status" value="1"/>
</dbReference>
<dbReference type="EMBL" id="FOSD01000011">
    <property type="protein sequence ID" value="SFK85661.1"/>
    <property type="molecule type" value="Genomic_DNA"/>
</dbReference>
<evidence type="ECO:0000256" key="2">
    <source>
        <dbReference type="ARBA" id="ARBA00022448"/>
    </source>
</evidence>
<feature type="transmembrane region" description="Helical" evidence="8">
    <location>
        <begin position="102"/>
        <end position="125"/>
    </location>
</feature>
<evidence type="ECO:0000256" key="1">
    <source>
        <dbReference type="ARBA" id="ARBA00004429"/>
    </source>
</evidence>
<feature type="transmembrane region" description="Helical" evidence="8">
    <location>
        <begin position="234"/>
        <end position="255"/>
    </location>
</feature>
<comment type="similarity">
    <text evidence="8">Belongs to the binding-protein-dependent transport system permease family.</text>
</comment>
<dbReference type="CDD" id="cd06261">
    <property type="entry name" value="TM_PBP2"/>
    <property type="match status" value="1"/>
</dbReference>
<name>A0A1I4D0N7_9GAMM</name>